<organism evidence="1 2">
    <name type="scientific">Neophaeococcomyces mojaviensis</name>
    <dbReference type="NCBI Taxonomy" id="3383035"/>
    <lineage>
        <taxon>Eukaryota</taxon>
        <taxon>Fungi</taxon>
        <taxon>Dikarya</taxon>
        <taxon>Ascomycota</taxon>
        <taxon>Pezizomycotina</taxon>
        <taxon>Eurotiomycetes</taxon>
        <taxon>Chaetothyriomycetidae</taxon>
        <taxon>Chaetothyriales</taxon>
        <taxon>Chaetothyriales incertae sedis</taxon>
        <taxon>Neophaeococcomyces</taxon>
    </lineage>
</organism>
<proteinExistence type="predicted"/>
<dbReference type="Proteomes" id="UP001172386">
    <property type="component" value="Unassembled WGS sequence"/>
</dbReference>
<accession>A0ACC2ZUT6</accession>
<name>A0ACC2ZUT6_9EURO</name>
<keyword evidence="2" id="KW-1185">Reference proteome</keyword>
<dbReference type="EMBL" id="JAPDRQ010000263">
    <property type="protein sequence ID" value="KAJ9651338.1"/>
    <property type="molecule type" value="Genomic_DNA"/>
</dbReference>
<evidence type="ECO:0000313" key="1">
    <source>
        <dbReference type="EMBL" id="KAJ9651338.1"/>
    </source>
</evidence>
<reference evidence="1" key="1">
    <citation type="submission" date="2022-10" db="EMBL/GenBank/DDBJ databases">
        <title>Culturing micro-colonial fungi from biological soil crusts in the Mojave desert and describing Neophaeococcomyces mojavensis, and introducing the new genera and species Taxawa tesnikishii.</title>
        <authorList>
            <person name="Kurbessoian T."/>
            <person name="Stajich J.E."/>
        </authorList>
    </citation>
    <scope>NUCLEOTIDE SEQUENCE</scope>
    <source>
        <strain evidence="1">JES_112</strain>
    </source>
</reference>
<protein>
    <submittedName>
        <fullName evidence="1">Uncharacterized protein</fullName>
    </submittedName>
</protein>
<comment type="caution">
    <text evidence="1">The sequence shown here is derived from an EMBL/GenBank/DDBJ whole genome shotgun (WGS) entry which is preliminary data.</text>
</comment>
<sequence>MAILDHNSDGESQNSRTKSFEQRGQYTMPPESAHHSHTLMAFPSIHSADGEEHLRALQAEVIRIANTISKFEPVHLYARSELIEQAKSLADSNVFVKPAIVTELWIRDSGPVYVYDTSNKNRIAVNFNFNYWGGKLALKGDGRLAAQIAEQSNENSVRSRLTIEGGGIEHDGEGTFLGTESCIINDNRNKGMTKAEAEAELRQVLGVTTFIWVPGVKGHEITDYHIDALARFVAPGVVLLSRPAPNAHPVVSKAFEETRAILLKSKDAKGRSITVFECEEPDITKLGSPDQHNEVVASYANYLLVNGAVVIPKFGQDKLDSQAFELFQQLFPSREIVQVLINMLPRTGGGIHCATQQVPQI</sequence>
<gene>
    <name evidence="1" type="ORF">H2198_009372</name>
</gene>
<evidence type="ECO:0000313" key="2">
    <source>
        <dbReference type="Proteomes" id="UP001172386"/>
    </source>
</evidence>